<feature type="repeat" description="TPR" evidence="3">
    <location>
        <begin position="152"/>
        <end position="185"/>
    </location>
</feature>
<feature type="repeat" description="TPR" evidence="3">
    <location>
        <begin position="450"/>
        <end position="483"/>
    </location>
</feature>
<evidence type="ECO:0000313" key="6">
    <source>
        <dbReference type="Proteomes" id="UP000223913"/>
    </source>
</evidence>
<keyword evidence="1" id="KW-0677">Repeat</keyword>
<dbReference type="SUPFAM" id="SSF48452">
    <property type="entry name" value="TPR-like"/>
    <property type="match status" value="1"/>
</dbReference>
<organism evidence="5 6">
    <name type="scientific">Flavilitoribacter nigricans (strain ATCC 23147 / DSM 23189 / NBRC 102662 / NCIMB 1420 / SS-2)</name>
    <name type="common">Lewinella nigricans</name>
    <dbReference type="NCBI Taxonomy" id="1122177"/>
    <lineage>
        <taxon>Bacteria</taxon>
        <taxon>Pseudomonadati</taxon>
        <taxon>Bacteroidota</taxon>
        <taxon>Saprospiria</taxon>
        <taxon>Saprospirales</taxon>
        <taxon>Lewinellaceae</taxon>
        <taxon>Flavilitoribacter</taxon>
    </lineage>
</organism>
<comment type="caution">
    <text evidence="5">The sequence shown here is derived from an EMBL/GenBank/DDBJ whole genome shotgun (WGS) entry which is preliminary data.</text>
</comment>
<proteinExistence type="predicted"/>
<dbReference type="InterPro" id="IPR019734">
    <property type="entry name" value="TPR_rpt"/>
</dbReference>
<dbReference type="PANTHER" id="PTHR45641:SF19">
    <property type="entry name" value="NEPHROCYSTIN-3"/>
    <property type="match status" value="1"/>
</dbReference>
<dbReference type="EMBL" id="PDUD01000043">
    <property type="protein sequence ID" value="PHN02236.1"/>
    <property type="molecule type" value="Genomic_DNA"/>
</dbReference>
<dbReference type="AlphaFoldDB" id="A0A2D0N1I7"/>
<gene>
    <name evidence="5" type="ORF">CRP01_33420</name>
</gene>
<dbReference type="PROSITE" id="PS50005">
    <property type="entry name" value="TPR"/>
    <property type="match status" value="4"/>
</dbReference>
<keyword evidence="2 3" id="KW-0802">TPR repeat</keyword>
<protein>
    <recommendedName>
        <fullName evidence="4">CHAT domain-containing protein</fullName>
    </recommendedName>
</protein>
<dbReference type="SMART" id="SM00028">
    <property type="entry name" value="TPR"/>
    <property type="match status" value="10"/>
</dbReference>
<dbReference type="InterPro" id="IPR024983">
    <property type="entry name" value="CHAT_dom"/>
</dbReference>
<keyword evidence="6" id="KW-1185">Reference proteome</keyword>
<dbReference type="Pfam" id="PF13424">
    <property type="entry name" value="TPR_12"/>
    <property type="match status" value="3"/>
</dbReference>
<feature type="domain" description="CHAT" evidence="4">
    <location>
        <begin position="865"/>
        <end position="1164"/>
    </location>
</feature>
<dbReference type="Gene3D" id="1.25.40.10">
    <property type="entry name" value="Tetratricopeptide repeat domain"/>
    <property type="match status" value="3"/>
</dbReference>
<evidence type="ECO:0000256" key="2">
    <source>
        <dbReference type="ARBA" id="ARBA00022803"/>
    </source>
</evidence>
<sequence length="1169" mass="132701">MLASFIYYAEIDRADPNQFYVGNNISQMKGYKSLLLFFTYLMINGVFAQQAPPGNSDNQLINDTFALAGKLTQARMLIDSNKLDEAKELLLAANGLIEKNSLSQSIYQYDYLHESGRIIYEGKDYQTSFSIFEHALLLLTDTLQIPDSTRIANSLYNIGNTFIGEKDFKNAETYHRQALDIRERLPDVDSVRLSMSYNNMGYIYQNQRKLEKALESHHKALEIRKKVLPYNHVFISDSYRNIGLIYEHQQKYQDAISCYQKIIQIERASDRGKDKLNDRLVRALSGLGFALVTSGNAAEAEGVLDEGLRELEKFAGAKNSKEGYRIIFDLGNLQLSKGAFKKAKEFYLKAGEIAKELLGEGSYEYGSTLFQLGIISHDEFRVQEGLNYINQALQSFEARFGKESIYSAYAYNELGNLYYVNNELEKSQTAHQKSLDIKIKYYGDQNPAAANSYNGLANVYLKQKKFEEAVLYNKKALALRIKYLGPHNYETIMGYMNVYNNFIAMGQLDSAANYLPDITKLPGDLNQFTRAIVVLNTGSFYGAKEEPKLARYYLNKSMEMLREVFGAKHGLLGKAFQNSGLLLENTDLDSALIRYDEALAAFNYNESDLENTNSPDQVLISLNRRAGIFYRQEKLREAKNDLIQAKKLALSILALSPPEFLHSVLSHHKLIIENSINVNGLTVDEPTNCRDCFQDSERAKSLLLYQSIQESNALRFAGIPDSLLIEENDLRLDITYYEKKRQESLNKGLSEADTSVLAIGSQLYDLRQKYELLKQRFERDFPDYFQLKYNFAIATVEDVQKELLASDQALLEYFVGDSSIFIFVIREDGFQMVEVKKNFPLTDWVNQLTRNISVPENFAYENYLEPAYQLYEKLIAPVADLLPERVVIIPDGVLGYLPFEALLTSPENLFNPAAAPYLINKHEISYNYSATLLKEMQQKKIRQLPTKDILAMAPFSDQDTIRIANLDQDNWINQKRDELLSPLPFSGIELDSLSEIFPTDAFHGSEATEERFAERAGEYRILHLATHGRADARSGDYSYLAFTPIPDSLENELLYVRDLYNLQLNADLVVLSACETGIGELQNGEGIISLARAFAYAGTKSIATTLWRINDKSTQEVMVSFYHYLKAGLRKDSALRKAKLDFLQKYGGSAAHPALWSGVILIGDTAALY</sequence>
<accession>A0A2D0N1I7</accession>
<feature type="repeat" description="TPR" evidence="3">
    <location>
        <begin position="194"/>
        <end position="227"/>
    </location>
</feature>
<evidence type="ECO:0000256" key="1">
    <source>
        <dbReference type="ARBA" id="ARBA00022737"/>
    </source>
</evidence>
<dbReference type="PANTHER" id="PTHR45641">
    <property type="entry name" value="TETRATRICOPEPTIDE REPEAT PROTEIN (AFU_ORTHOLOGUE AFUA_6G03870)"/>
    <property type="match status" value="1"/>
</dbReference>
<dbReference type="InterPro" id="IPR011990">
    <property type="entry name" value="TPR-like_helical_dom_sf"/>
</dbReference>
<evidence type="ECO:0000259" key="4">
    <source>
        <dbReference type="Pfam" id="PF12770"/>
    </source>
</evidence>
<evidence type="ECO:0000256" key="3">
    <source>
        <dbReference type="PROSITE-ProRule" id="PRU00339"/>
    </source>
</evidence>
<name>A0A2D0N1I7_FLAN2</name>
<evidence type="ECO:0000313" key="5">
    <source>
        <dbReference type="EMBL" id="PHN02236.1"/>
    </source>
</evidence>
<dbReference type="SUPFAM" id="SSF81901">
    <property type="entry name" value="HCP-like"/>
    <property type="match status" value="1"/>
</dbReference>
<dbReference type="Proteomes" id="UP000223913">
    <property type="component" value="Unassembled WGS sequence"/>
</dbReference>
<feature type="repeat" description="TPR" evidence="3">
    <location>
        <begin position="236"/>
        <end position="269"/>
    </location>
</feature>
<reference evidence="5 6" key="1">
    <citation type="submission" date="2017-10" db="EMBL/GenBank/DDBJ databases">
        <title>The draft genome sequence of Lewinella nigricans NBRC 102662.</title>
        <authorList>
            <person name="Wang K."/>
        </authorList>
    </citation>
    <scope>NUCLEOTIDE SEQUENCE [LARGE SCALE GENOMIC DNA]</scope>
    <source>
        <strain evidence="5 6">NBRC 102662</strain>
    </source>
</reference>
<dbReference type="Pfam" id="PF12770">
    <property type="entry name" value="CHAT"/>
    <property type="match status" value="1"/>
</dbReference>